<evidence type="ECO:0000256" key="2">
    <source>
        <dbReference type="ARBA" id="ARBA00004141"/>
    </source>
</evidence>
<evidence type="ECO:0000256" key="9">
    <source>
        <dbReference type="ARBA" id="ARBA00022840"/>
    </source>
</evidence>
<dbReference type="STRING" id="1120955.SAMN03080610_03457"/>
<dbReference type="InterPro" id="IPR038318">
    <property type="entry name" value="KdpD_sf"/>
</dbReference>
<dbReference type="GO" id="GO:0005737">
    <property type="term" value="C:cytoplasm"/>
    <property type="evidence" value="ECO:0007669"/>
    <property type="project" value="UniProtKB-ARBA"/>
</dbReference>
<evidence type="ECO:0000256" key="13">
    <source>
        <dbReference type="ARBA" id="ARBA00057300"/>
    </source>
</evidence>
<evidence type="ECO:0000256" key="10">
    <source>
        <dbReference type="ARBA" id="ARBA00022989"/>
    </source>
</evidence>
<dbReference type="CDD" id="cd00075">
    <property type="entry name" value="HATPase"/>
    <property type="match status" value="1"/>
</dbReference>
<comment type="function">
    <text evidence="13">Member of the two-component regulatory system KdpD/KdpE involved in the regulation of the kdp operon. KdpD may function as a membrane-associated protein kinase that phosphorylates KdpE in response to environmental signals.</text>
</comment>
<name>A0A1G5P971_AFIMA</name>
<dbReference type="GO" id="GO:0005524">
    <property type="term" value="F:ATP binding"/>
    <property type="evidence" value="ECO:0007669"/>
    <property type="project" value="UniProtKB-KW"/>
</dbReference>
<dbReference type="InterPro" id="IPR014729">
    <property type="entry name" value="Rossmann-like_a/b/a_fold"/>
</dbReference>
<dbReference type="SUPFAM" id="SSF55874">
    <property type="entry name" value="ATPase domain of HSP90 chaperone/DNA topoisomerase II/histidine kinase"/>
    <property type="match status" value="1"/>
</dbReference>
<evidence type="ECO:0000256" key="5">
    <source>
        <dbReference type="ARBA" id="ARBA00022679"/>
    </source>
</evidence>
<dbReference type="SMART" id="SM00388">
    <property type="entry name" value="HisKA"/>
    <property type="match status" value="1"/>
</dbReference>
<dbReference type="PROSITE" id="PS50109">
    <property type="entry name" value="HIS_KIN"/>
    <property type="match status" value="1"/>
</dbReference>
<dbReference type="GO" id="GO:0000155">
    <property type="term" value="F:phosphorelay sensor kinase activity"/>
    <property type="evidence" value="ECO:0007669"/>
    <property type="project" value="InterPro"/>
</dbReference>
<gene>
    <name evidence="15" type="ORF">SAMN03080610_03457</name>
</gene>
<dbReference type="Pfam" id="PF02702">
    <property type="entry name" value="KdpD"/>
    <property type="match status" value="1"/>
</dbReference>
<dbReference type="OrthoDB" id="9806130at2"/>
<dbReference type="PANTHER" id="PTHR45569">
    <property type="entry name" value="SENSOR PROTEIN KDPD"/>
    <property type="match status" value="1"/>
</dbReference>
<proteinExistence type="predicted"/>
<evidence type="ECO:0000313" key="16">
    <source>
        <dbReference type="Proteomes" id="UP000199347"/>
    </source>
</evidence>
<dbReference type="SUPFAM" id="SSF47384">
    <property type="entry name" value="Homodimeric domain of signal transducing histidine kinase"/>
    <property type="match status" value="1"/>
</dbReference>
<dbReference type="GO" id="GO:0042802">
    <property type="term" value="F:identical protein binding"/>
    <property type="evidence" value="ECO:0007669"/>
    <property type="project" value="UniProtKB-ARBA"/>
</dbReference>
<protein>
    <recommendedName>
        <fullName evidence="3">histidine kinase</fullName>
        <ecNumber evidence="3">2.7.13.3</ecNumber>
    </recommendedName>
</protein>
<comment type="subcellular location">
    <subcellularLocation>
        <location evidence="2">Membrane</location>
        <topology evidence="2">Multi-pass membrane protein</topology>
    </subcellularLocation>
</comment>
<dbReference type="InterPro" id="IPR004358">
    <property type="entry name" value="Sig_transdc_His_kin-like_C"/>
</dbReference>
<keyword evidence="5" id="KW-0808">Transferase</keyword>
<comment type="catalytic activity">
    <reaction evidence="1">
        <text>ATP + protein L-histidine = ADP + protein N-phospho-L-histidine.</text>
        <dbReference type="EC" id="2.7.13.3"/>
    </reaction>
</comment>
<dbReference type="EC" id="2.7.13.3" evidence="3"/>
<dbReference type="FunFam" id="3.30.565.10:FF:000042">
    <property type="entry name" value="Two-component sensor histidine kinase KdpD"/>
    <property type="match status" value="1"/>
</dbReference>
<keyword evidence="11" id="KW-0902">Two-component regulatory system</keyword>
<keyword evidence="8 15" id="KW-0418">Kinase</keyword>
<dbReference type="InterPro" id="IPR036097">
    <property type="entry name" value="HisK_dim/P_sf"/>
</dbReference>
<dbReference type="Gene3D" id="1.10.287.130">
    <property type="match status" value="1"/>
</dbReference>
<dbReference type="InterPro" id="IPR003594">
    <property type="entry name" value="HATPase_dom"/>
</dbReference>
<keyword evidence="9" id="KW-0067">ATP-binding</keyword>
<evidence type="ECO:0000256" key="1">
    <source>
        <dbReference type="ARBA" id="ARBA00000085"/>
    </source>
</evidence>
<sequence>MNEPDNRPEPEALLAEASREGRGRLKIFLGAAPGVGKTYSMLEAARERRTAGLDVAVGVVETHGRAETERLAARLETIPRRRVLYRGRFLSEMDVDAILKRRPGLVLVDELAHTNVPESRHPKRWQDVEELIGAGIDVYTTLNIQHLESLNDVVARISGVRVRETVPDRVVELADEIELIDLPPDELIERLREGKVYVQDQIARAIQNFFSKGNLTALRELAMRVAADRVDAQMMAHMKSHAIPGPWPTQERILVCVNESPVAGALVRAAKRAADRGRFPWIAVNVVTPASESLPEAAKDQIAETLRLAETLGGEVASLNAESRIAQEILAFARSRNVSRIVVGRPRMRTFSARFFRENVANEIIRAARDFEVTVIASDATRTRRDKVRAPHLFPTWEAEAYGVATLAVLASSAIGAAVHRALPVESLSLLYLASVIAIATRYGLWPSVYASVLSFLAYNYFLTEPYYTFSVHSETVVRTLFLYLAVAIATGNLAARLRAQVKAQRNIARRTAALYDFSRKIASAASLDDVVWAAVHHVASTLNCSSLILGPGPDGQLTILGGYPPEDQLEAKDRGAAEWAWEHGEIAGWGSPTLPASSWLFLPLKTAHGREGLLGVSFARSQPLAPDERRLLEALVDQVAIAVERTRLAADMEETRLLSETERLRAALLSSVSHDLRTPLVSIIGAASGLLEADEALGPSGRVAMAETIRDEGERLNRYIQNLLDMTRLGYGALQVRRDWVDMREVVGRAVRQLRRRLASHTLAIDLPRDLPLAAGDPVLLEQVIANLLDNAAKYAEAGTEITVSGRVEAGQLHLSVRDEGPGIPVEDRARVFDMFYRVRAGDAQRAGTGLGLAICKGIVEAHGGEITIGVGSGGRGTVINVKLPLAPEVPKKATPEP</sequence>
<dbReference type="InterPro" id="IPR005467">
    <property type="entry name" value="His_kinase_dom"/>
</dbReference>
<evidence type="ECO:0000256" key="3">
    <source>
        <dbReference type="ARBA" id="ARBA00012438"/>
    </source>
</evidence>
<dbReference type="InterPro" id="IPR003661">
    <property type="entry name" value="HisK_dim/P_dom"/>
</dbReference>
<keyword evidence="4" id="KW-0597">Phosphoprotein</keyword>
<evidence type="ECO:0000256" key="7">
    <source>
        <dbReference type="ARBA" id="ARBA00022741"/>
    </source>
</evidence>
<dbReference type="PRINTS" id="PR00344">
    <property type="entry name" value="BCTRLSENSOR"/>
</dbReference>
<dbReference type="CDD" id="cd00082">
    <property type="entry name" value="HisKA"/>
    <property type="match status" value="1"/>
</dbReference>
<reference evidence="15 16" key="1">
    <citation type="submission" date="2016-10" db="EMBL/GenBank/DDBJ databases">
        <authorList>
            <person name="de Groot N.N."/>
        </authorList>
    </citation>
    <scope>NUCLEOTIDE SEQUENCE [LARGE SCALE GENOMIC DNA]</scope>
    <source>
        <strain evidence="15 16">DSM 2698</strain>
    </source>
</reference>
<dbReference type="Pfam" id="PF00512">
    <property type="entry name" value="HisKA"/>
    <property type="match status" value="1"/>
</dbReference>
<dbReference type="FunFam" id="3.40.50.300:FF:000483">
    <property type="entry name" value="Sensor histidine kinase KdpD"/>
    <property type="match status" value="1"/>
</dbReference>
<dbReference type="RefSeq" id="WP_092816191.1">
    <property type="nucleotide sequence ID" value="NZ_FMVW01000011.1"/>
</dbReference>
<keyword evidence="12" id="KW-0472">Membrane</keyword>
<dbReference type="EMBL" id="FMVW01000011">
    <property type="protein sequence ID" value="SCZ45659.1"/>
    <property type="molecule type" value="Genomic_DNA"/>
</dbReference>
<dbReference type="InterPro" id="IPR025201">
    <property type="entry name" value="KdpD_TM"/>
</dbReference>
<dbReference type="Gene3D" id="3.30.565.10">
    <property type="entry name" value="Histidine kinase-like ATPase, C-terminal domain"/>
    <property type="match status" value="1"/>
</dbReference>
<dbReference type="InterPro" id="IPR036890">
    <property type="entry name" value="HATPase_C_sf"/>
</dbReference>
<keyword evidence="6" id="KW-0812">Transmembrane</keyword>
<keyword evidence="7" id="KW-0547">Nucleotide-binding</keyword>
<dbReference type="InterPro" id="IPR027417">
    <property type="entry name" value="P-loop_NTPase"/>
</dbReference>
<feature type="domain" description="Histidine kinase" evidence="14">
    <location>
        <begin position="672"/>
        <end position="889"/>
    </location>
</feature>
<evidence type="ECO:0000256" key="12">
    <source>
        <dbReference type="ARBA" id="ARBA00023136"/>
    </source>
</evidence>
<dbReference type="InterPro" id="IPR003852">
    <property type="entry name" value="Sig_transdc_His_kinase_KdpD_N"/>
</dbReference>
<keyword evidence="16" id="KW-1185">Reference proteome</keyword>
<keyword evidence="10" id="KW-1133">Transmembrane helix</keyword>
<dbReference type="GO" id="GO:0005886">
    <property type="term" value="C:plasma membrane"/>
    <property type="evidence" value="ECO:0007669"/>
    <property type="project" value="TreeGrafter"/>
</dbReference>
<dbReference type="Gene3D" id="3.40.50.620">
    <property type="entry name" value="HUPs"/>
    <property type="match status" value="1"/>
</dbReference>
<dbReference type="Pfam" id="PF00582">
    <property type="entry name" value="Usp"/>
    <property type="match status" value="1"/>
</dbReference>
<dbReference type="Pfam" id="PF02518">
    <property type="entry name" value="HATPase_c"/>
    <property type="match status" value="1"/>
</dbReference>
<dbReference type="Gene3D" id="1.20.120.620">
    <property type="entry name" value="Backbone structure of the membrane domain of e. Coli histidine kinase receptor kdpd"/>
    <property type="match status" value="1"/>
</dbReference>
<evidence type="ECO:0000256" key="4">
    <source>
        <dbReference type="ARBA" id="ARBA00022553"/>
    </source>
</evidence>
<dbReference type="SUPFAM" id="SSF52402">
    <property type="entry name" value="Adenine nucleotide alpha hydrolases-like"/>
    <property type="match status" value="1"/>
</dbReference>
<dbReference type="InterPro" id="IPR003018">
    <property type="entry name" value="GAF"/>
</dbReference>
<evidence type="ECO:0000313" key="15">
    <source>
        <dbReference type="EMBL" id="SCZ45659.1"/>
    </source>
</evidence>
<accession>A0A1G5P971</accession>
<dbReference type="Proteomes" id="UP000199347">
    <property type="component" value="Unassembled WGS sequence"/>
</dbReference>
<dbReference type="InterPro" id="IPR029016">
    <property type="entry name" value="GAF-like_dom_sf"/>
</dbReference>
<dbReference type="Gene3D" id="3.40.50.300">
    <property type="entry name" value="P-loop containing nucleotide triphosphate hydrolases"/>
    <property type="match status" value="1"/>
</dbReference>
<organism evidence="15 16">
    <name type="scientific">Afifella marina DSM 2698</name>
    <dbReference type="NCBI Taxonomy" id="1120955"/>
    <lineage>
        <taxon>Bacteria</taxon>
        <taxon>Pseudomonadati</taxon>
        <taxon>Pseudomonadota</taxon>
        <taxon>Alphaproteobacteria</taxon>
        <taxon>Hyphomicrobiales</taxon>
        <taxon>Afifellaceae</taxon>
        <taxon>Afifella</taxon>
    </lineage>
</organism>
<dbReference type="InterPro" id="IPR052023">
    <property type="entry name" value="Histidine_kinase_KdpD"/>
</dbReference>
<dbReference type="AlphaFoldDB" id="A0A1G5P971"/>
<dbReference type="Pfam" id="PF13493">
    <property type="entry name" value="DUF4118"/>
    <property type="match status" value="1"/>
</dbReference>
<evidence type="ECO:0000256" key="6">
    <source>
        <dbReference type="ARBA" id="ARBA00022692"/>
    </source>
</evidence>
<dbReference type="Pfam" id="PF13492">
    <property type="entry name" value="GAF_3"/>
    <property type="match status" value="1"/>
</dbReference>
<dbReference type="InterPro" id="IPR006016">
    <property type="entry name" value="UspA"/>
</dbReference>
<dbReference type="SMART" id="SM00387">
    <property type="entry name" value="HATPase_c"/>
    <property type="match status" value="1"/>
</dbReference>
<dbReference type="PANTHER" id="PTHR45569:SF1">
    <property type="entry name" value="SENSOR PROTEIN KDPD"/>
    <property type="match status" value="1"/>
</dbReference>
<evidence type="ECO:0000259" key="14">
    <source>
        <dbReference type="PROSITE" id="PS50109"/>
    </source>
</evidence>
<evidence type="ECO:0000256" key="8">
    <source>
        <dbReference type="ARBA" id="ARBA00022777"/>
    </source>
</evidence>
<dbReference type="SUPFAM" id="SSF55781">
    <property type="entry name" value="GAF domain-like"/>
    <property type="match status" value="1"/>
</dbReference>
<dbReference type="Gene3D" id="3.30.450.40">
    <property type="match status" value="1"/>
</dbReference>
<evidence type="ECO:0000256" key="11">
    <source>
        <dbReference type="ARBA" id="ARBA00023012"/>
    </source>
</evidence>